<evidence type="ECO:0000256" key="1">
    <source>
        <dbReference type="SAM" id="MobiDB-lite"/>
    </source>
</evidence>
<dbReference type="KEGG" id="vtu:IX91_22220"/>
<accession>A0A0A0SJV6</accession>
<dbReference type="GeneID" id="23447442"/>
<evidence type="ECO:0000313" key="3">
    <source>
        <dbReference type="Proteomes" id="UP000030071"/>
    </source>
</evidence>
<dbReference type="PROSITE" id="PS51257">
    <property type="entry name" value="PROKAR_LIPOPROTEIN"/>
    <property type="match status" value="1"/>
</dbReference>
<dbReference type="EMBL" id="CP009355">
    <property type="protein sequence ID" value="AIW16800.1"/>
    <property type="molecule type" value="Genomic_DNA"/>
</dbReference>
<dbReference type="Pfam" id="PF09476">
    <property type="entry name" value="Pilus_CpaD"/>
    <property type="match status" value="1"/>
</dbReference>
<dbReference type="eggNOG" id="COG5461">
    <property type="taxonomic scope" value="Bacteria"/>
</dbReference>
<evidence type="ECO:0008006" key="4">
    <source>
        <dbReference type="Google" id="ProtNLM"/>
    </source>
</evidence>
<organism evidence="2 3">
    <name type="scientific">Vibrio tubiashii ATCC 19109</name>
    <dbReference type="NCBI Taxonomy" id="1051646"/>
    <lineage>
        <taxon>Bacteria</taxon>
        <taxon>Pseudomonadati</taxon>
        <taxon>Pseudomonadota</taxon>
        <taxon>Gammaproteobacteria</taxon>
        <taxon>Vibrionales</taxon>
        <taxon>Vibrionaceae</taxon>
        <taxon>Vibrio</taxon>
        <taxon>Vibrio oreintalis group</taxon>
    </lineage>
</organism>
<dbReference type="PATRIC" id="fig|1051646.9.peg.4369"/>
<dbReference type="AlphaFoldDB" id="A0A0A0SJV6"/>
<dbReference type="STRING" id="1051646.IX91_22220"/>
<evidence type="ECO:0000313" key="2">
    <source>
        <dbReference type="EMBL" id="AIW16800.1"/>
    </source>
</evidence>
<dbReference type="HOGENOM" id="CLU_1325921_0_0_6"/>
<gene>
    <name evidence="2" type="ORF">IX91_22220</name>
</gene>
<dbReference type="Proteomes" id="UP000030071">
    <property type="component" value="Chromosome 2"/>
</dbReference>
<proteinExistence type="predicted"/>
<protein>
    <recommendedName>
        <fullName evidence="4">Pilus assembly protein CpaD</fullName>
    </recommendedName>
</protein>
<reference evidence="2 3" key="1">
    <citation type="submission" date="2014-08" db="EMBL/GenBank/DDBJ databases">
        <title>First Complete Genome Sequence of the Shellfish Pathogen Vibrio tubiashii.</title>
        <authorList>
            <person name="Richards G.P."/>
            <person name="Needleman D.S."/>
            <person name="Watson M.A."/>
            <person name="Bono J.L."/>
        </authorList>
    </citation>
    <scope>NUCLEOTIDE SEQUENCE [LARGE SCALE GENOMIC DNA]</scope>
    <source>
        <strain evidence="2 3">ATCC 19109</strain>
    </source>
</reference>
<sequence>MMKYLIPALIILGGCSSAPIEREPTINVVAVTNKLTLNLKGNALSSQQRQDVRTFIERKGTPYALRAKVVSHTKKGQAQASRIVNTLALQGMSLSNIEQAHIEQSKVGDIQIFVESFRAKVPKCQPQKYSNTFLNQFKTHPSFGCANQTALAQMVANPKDLIVGEELGPTNGAKAVSAIDSYIAPPSTNGAEDTQQTLPSAFGTN</sequence>
<name>A0A0A0SJV6_9VIBR</name>
<dbReference type="RefSeq" id="WP_004749668.1">
    <property type="nucleotide sequence ID" value="NZ_CP009355.1"/>
</dbReference>
<feature type="region of interest" description="Disordered" evidence="1">
    <location>
        <begin position="186"/>
        <end position="205"/>
    </location>
</feature>
<dbReference type="InterPro" id="IPR019027">
    <property type="entry name" value="Pilus_biogenesis_CpaD-related"/>
</dbReference>